<dbReference type="InterPro" id="IPR010866">
    <property type="entry name" value="A-2_8-polyST"/>
</dbReference>
<evidence type="ECO:0000313" key="1">
    <source>
        <dbReference type="EMBL" id="SIT03837.1"/>
    </source>
</evidence>
<protein>
    <submittedName>
        <fullName evidence="1">Uncharacterized protein</fullName>
    </submittedName>
</protein>
<organism evidence="1 2">
    <name type="scientific">Thalassolituus maritimus</name>
    <dbReference type="NCBI Taxonomy" id="484498"/>
    <lineage>
        <taxon>Bacteria</taxon>
        <taxon>Pseudomonadati</taxon>
        <taxon>Pseudomonadota</taxon>
        <taxon>Gammaproteobacteria</taxon>
        <taxon>Oceanospirillales</taxon>
        <taxon>Oceanospirillaceae</taxon>
        <taxon>Thalassolituus</taxon>
    </lineage>
</organism>
<dbReference type="OrthoDB" id="5610921at2"/>
<keyword evidence="2" id="KW-1185">Reference proteome</keyword>
<accession>A0A1N7NZR2</accession>
<gene>
    <name evidence="1" type="ORF">SAMN05421686_10828</name>
</gene>
<reference evidence="2" key="1">
    <citation type="submission" date="2017-01" db="EMBL/GenBank/DDBJ databases">
        <authorList>
            <person name="Varghese N."/>
            <person name="Submissions S."/>
        </authorList>
    </citation>
    <scope>NUCLEOTIDE SEQUENCE [LARGE SCALE GENOMIC DNA]</scope>
    <source>
        <strain evidence="2">DSM 24913</strain>
    </source>
</reference>
<proteinExistence type="predicted"/>
<dbReference type="RefSeq" id="WP_076516765.1">
    <property type="nucleotide sequence ID" value="NZ_FTOH01000008.1"/>
</dbReference>
<dbReference type="Proteomes" id="UP000185639">
    <property type="component" value="Unassembled WGS sequence"/>
</dbReference>
<evidence type="ECO:0000313" key="2">
    <source>
        <dbReference type="Proteomes" id="UP000185639"/>
    </source>
</evidence>
<dbReference type="Gene3D" id="3.40.50.11110">
    <property type="entry name" value="Sialyltransferase, C-terminal GT-B Rossman nucleotide-binding domain"/>
    <property type="match status" value="1"/>
</dbReference>
<dbReference type="AlphaFoldDB" id="A0A1N7NZR2"/>
<sequence>MSQQLFLASTPLHILNSVAIASQTPSTPACLWLIDQPIVENNPYFDLIKSWHNSPFSEVRISQGHIKGTKAKLANRKHVFAEIEQWVTRNEPGQLFTGNDRRIEFQYAMHCATSKRSDVQGIYMDEGTFTYVGREASASFSDRIVDNWLKKLTYGFWWKNPPTIGASQWISDVYAAFPDLVHPLLARKKLHPLQPAHTDNPTVRDFCSLLVEHFGADPQTLKDLGAVLTLPHESIITKLDGYRDAMDSVMAEIINEGRKVGVKYHPRNTNPDILQAENRAGAYVIPHRIPFEAILPLLPPETTIIGDLSSTLINGRWLRPDAQIISIKNPEAPLASEFEHFFSRIGVTSVAANEVSQGTPP</sequence>
<dbReference type="EMBL" id="FTOH01000008">
    <property type="protein sequence ID" value="SIT03837.1"/>
    <property type="molecule type" value="Genomic_DNA"/>
</dbReference>
<dbReference type="Pfam" id="PF07388">
    <property type="entry name" value="A-2_8-polyST"/>
    <property type="match status" value="1"/>
</dbReference>
<name>A0A1N7NZR2_9GAMM</name>
<dbReference type="STRING" id="484498.SAMN05421686_10828"/>